<proteinExistence type="predicted"/>
<comment type="caution">
    <text evidence="2">The sequence shown here is derived from an EMBL/GenBank/DDBJ whole genome shotgun (WGS) entry which is preliminary data.</text>
</comment>
<organism evidence="2 3">
    <name type="scientific">Glaciihabitans tibetensis</name>
    <dbReference type="NCBI Taxonomy" id="1266600"/>
    <lineage>
        <taxon>Bacteria</taxon>
        <taxon>Bacillati</taxon>
        <taxon>Actinomycetota</taxon>
        <taxon>Actinomycetes</taxon>
        <taxon>Micrococcales</taxon>
        <taxon>Microbacteriaceae</taxon>
        <taxon>Glaciihabitans</taxon>
    </lineage>
</organism>
<reference evidence="2 3" key="1">
    <citation type="submission" date="2018-03" db="EMBL/GenBank/DDBJ databases">
        <title>Genomic Encyclopedia of Type Strains, Phase III (KMG-III): the genomes of soil and plant-associated and newly described type strains.</title>
        <authorList>
            <person name="Whitman W."/>
        </authorList>
    </citation>
    <scope>NUCLEOTIDE SEQUENCE [LARGE SCALE GENOMIC DNA]</scope>
    <source>
        <strain evidence="2 3">CGMCC 1.12484</strain>
    </source>
</reference>
<feature type="region of interest" description="Disordered" evidence="1">
    <location>
        <begin position="62"/>
        <end position="104"/>
    </location>
</feature>
<accession>A0A2T0VB38</accession>
<feature type="compositionally biased region" description="Low complexity" evidence="1">
    <location>
        <begin position="69"/>
        <end position="104"/>
    </location>
</feature>
<gene>
    <name evidence="2" type="ORF">B0I08_1069</name>
</gene>
<name>A0A2T0VB38_9MICO</name>
<dbReference type="EMBL" id="PVTL01000006">
    <property type="protein sequence ID" value="PRY67406.1"/>
    <property type="molecule type" value="Genomic_DNA"/>
</dbReference>
<protein>
    <submittedName>
        <fullName evidence="2">Uncharacterized protein</fullName>
    </submittedName>
</protein>
<evidence type="ECO:0000256" key="1">
    <source>
        <dbReference type="SAM" id="MobiDB-lite"/>
    </source>
</evidence>
<evidence type="ECO:0000313" key="3">
    <source>
        <dbReference type="Proteomes" id="UP000237983"/>
    </source>
</evidence>
<keyword evidence="3" id="KW-1185">Reference proteome</keyword>
<dbReference type="AlphaFoldDB" id="A0A2T0VB38"/>
<sequence>MWRDQSSTAAAISDRDGPEILAHIEIDAHGFIMWIMFTFSRGCAALATVLLLSLTGCAPADTASAGDLTTTPRATTSATPTKSATTTPTAPATPAVPAVSAPPADSVPPIESLIVSADGLGPITLGSSWEPENADTAIARWNPTYCLDRGLAEDKGAPEGGWEANYQDVATPAGSSLRKPFVLSGTAPDSITSVLVYSADITTPEGIHVGSSREEVLAAYPTFDQVTPGTMADVYVINGTHGRLVIEVAAAITDAGPGDWAPGVENTVLWMRVAPLNDQPVGSLAGSDSGGNCWV</sequence>
<dbReference type="Proteomes" id="UP000237983">
    <property type="component" value="Unassembled WGS sequence"/>
</dbReference>
<evidence type="ECO:0000313" key="2">
    <source>
        <dbReference type="EMBL" id="PRY67406.1"/>
    </source>
</evidence>